<dbReference type="InterPro" id="IPR011993">
    <property type="entry name" value="PH-like_dom_sf"/>
</dbReference>
<dbReference type="Ensembl" id="ENSNMLT00000005655.1">
    <property type="protein sequence ID" value="ENSNMLP00000004955.1"/>
    <property type="gene ID" value="ENSNMLG00000003582.1"/>
</dbReference>
<proteinExistence type="predicted"/>
<organism evidence="7 8">
    <name type="scientific">Neogobius melanostomus</name>
    <name type="common">round goby</name>
    <dbReference type="NCBI Taxonomy" id="47308"/>
    <lineage>
        <taxon>Eukaryota</taxon>
        <taxon>Metazoa</taxon>
        <taxon>Chordata</taxon>
        <taxon>Craniata</taxon>
        <taxon>Vertebrata</taxon>
        <taxon>Euteleostomi</taxon>
        <taxon>Actinopterygii</taxon>
        <taxon>Neopterygii</taxon>
        <taxon>Teleostei</taxon>
        <taxon>Neoteleostei</taxon>
        <taxon>Acanthomorphata</taxon>
        <taxon>Gobiaria</taxon>
        <taxon>Gobiiformes</taxon>
        <taxon>Gobioidei</taxon>
        <taxon>Gobiidae</taxon>
        <taxon>Benthophilinae</taxon>
        <taxon>Neogobiini</taxon>
        <taxon>Neogobius</taxon>
    </lineage>
</organism>
<feature type="compositionally biased region" description="Basic and acidic residues" evidence="4">
    <location>
        <begin position="431"/>
        <end position="441"/>
    </location>
</feature>
<feature type="compositionally biased region" description="Low complexity" evidence="4">
    <location>
        <begin position="368"/>
        <end position="386"/>
    </location>
</feature>
<protein>
    <submittedName>
        <fullName evidence="7">Si:ch211-284e13.4</fullName>
    </submittedName>
</protein>
<dbReference type="Pfam" id="PF02174">
    <property type="entry name" value="IRS"/>
    <property type="match status" value="1"/>
</dbReference>
<feature type="compositionally biased region" description="Low complexity" evidence="4">
    <location>
        <begin position="878"/>
        <end position="889"/>
    </location>
</feature>
<dbReference type="GO" id="GO:0043548">
    <property type="term" value="F:phosphatidylinositol 3-kinase binding"/>
    <property type="evidence" value="ECO:0007669"/>
    <property type="project" value="UniProtKB-ARBA"/>
</dbReference>
<dbReference type="Gene3D" id="2.30.29.30">
    <property type="entry name" value="Pleckstrin-homology domain (PH domain)/Phosphotyrosine-binding domain (PTB)"/>
    <property type="match status" value="2"/>
</dbReference>
<dbReference type="SMART" id="SM01244">
    <property type="entry name" value="IRS"/>
    <property type="match status" value="1"/>
</dbReference>
<dbReference type="CDD" id="cd01257">
    <property type="entry name" value="PH_IRS"/>
    <property type="match status" value="1"/>
</dbReference>
<keyword evidence="2" id="KW-0677">Repeat</keyword>
<reference evidence="7" key="2">
    <citation type="submission" date="2025-09" db="UniProtKB">
        <authorList>
            <consortium name="Ensembl"/>
        </authorList>
    </citation>
    <scope>IDENTIFICATION</scope>
</reference>
<dbReference type="InterPro" id="IPR002404">
    <property type="entry name" value="IRS_PTB"/>
</dbReference>
<keyword evidence="1" id="KW-0597">Phosphoprotein</keyword>
<feature type="domain" description="PH" evidence="5">
    <location>
        <begin position="13"/>
        <end position="115"/>
    </location>
</feature>
<evidence type="ECO:0000256" key="2">
    <source>
        <dbReference type="ARBA" id="ARBA00022737"/>
    </source>
</evidence>
<dbReference type="PANTHER" id="PTHR10614">
    <property type="entry name" value="INSULIN RECEPTOR SUBSTRATE"/>
    <property type="match status" value="1"/>
</dbReference>
<feature type="region of interest" description="Disordered" evidence="4">
    <location>
        <begin position="935"/>
        <end position="954"/>
    </location>
</feature>
<feature type="compositionally biased region" description="Low complexity" evidence="4">
    <location>
        <begin position="670"/>
        <end position="679"/>
    </location>
</feature>
<feature type="compositionally biased region" description="Basic residues" evidence="4">
    <location>
        <begin position="416"/>
        <end position="430"/>
    </location>
</feature>
<dbReference type="Proteomes" id="UP000694523">
    <property type="component" value="Unplaced"/>
</dbReference>
<dbReference type="GO" id="GO:0005158">
    <property type="term" value="F:insulin receptor binding"/>
    <property type="evidence" value="ECO:0007669"/>
    <property type="project" value="InterPro"/>
</dbReference>
<evidence type="ECO:0000313" key="7">
    <source>
        <dbReference type="Ensembl" id="ENSNMLP00000004955.1"/>
    </source>
</evidence>
<dbReference type="AlphaFoldDB" id="A0A8C6SCT0"/>
<keyword evidence="3" id="KW-0807">Transducer</keyword>
<reference evidence="7" key="1">
    <citation type="submission" date="2025-08" db="UniProtKB">
        <authorList>
            <consortium name="Ensembl"/>
        </authorList>
    </citation>
    <scope>IDENTIFICATION</scope>
</reference>
<evidence type="ECO:0000259" key="6">
    <source>
        <dbReference type="PROSITE" id="PS51064"/>
    </source>
</evidence>
<dbReference type="GO" id="GO:0005829">
    <property type="term" value="C:cytosol"/>
    <property type="evidence" value="ECO:0007669"/>
    <property type="project" value="TreeGrafter"/>
</dbReference>
<evidence type="ECO:0000256" key="4">
    <source>
        <dbReference type="SAM" id="MobiDB-lite"/>
    </source>
</evidence>
<feature type="compositionally biased region" description="Low complexity" evidence="4">
    <location>
        <begin position="331"/>
        <end position="340"/>
    </location>
</feature>
<feature type="compositionally biased region" description="Basic and acidic residues" evidence="4">
    <location>
        <begin position="452"/>
        <end position="462"/>
    </location>
</feature>
<dbReference type="SUPFAM" id="SSF50729">
    <property type="entry name" value="PH domain-like"/>
    <property type="match status" value="2"/>
</dbReference>
<evidence type="ECO:0000259" key="5">
    <source>
        <dbReference type="PROSITE" id="PS50003"/>
    </source>
</evidence>
<feature type="compositionally biased region" description="Low complexity" evidence="4">
    <location>
        <begin position="944"/>
        <end position="953"/>
    </location>
</feature>
<feature type="compositionally biased region" description="Low complexity" evidence="4">
    <location>
        <begin position="292"/>
        <end position="304"/>
    </location>
</feature>
<feature type="compositionally biased region" description="Low complexity" evidence="4">
    <location>
        <begin position="905"/>
        <end position="920"/>
    </location>
</feature>
<name>A0A8C6SCT0_9GOBI</name>
<accession>A0A8C6SCT0</accession>
<dbReference type="GO" id="GO:0005886">
    <property type="term" value="C:plasma membrane"/>
    <property type="evidence" value="ECO:0007669"/>
    <property type="project" value="TreeGrafter"/>
</dbReference>
<feature type="region of interest" description="Disordered" evidence="4">
    <location>
        <begin position="416"/>
        <end position="471"/>
    </location>
</feature>
<dbReference type="FunFam" id="2.30.29.30:FF:000029">
    <property type="entry name" value="Insulin receptor substrate 1"/>
    <property type="match status" value="1"/>
</dbReference>
<dbReference type="SMART" id="SM00310">
    <property type="entry name" value="PTBI"/>
    <property type="match status" value="1"/>
</dbReference>
<dbReference type="PANTHER" id="PTHR10614:SF10">
    <property type="entry name" value="INSULIN RECEPTOR SUBSTRATE 1-B"/>
    <property type="match status" value="1"/>
</dbReference>
<feature type="region of interest" description="Disordered" evidence="4">
    <location>
        <begin position="366"/>
        <end position="395"/>
    </location>
</feature>
<evidence type="ECO:0000313" key="8">
    <source>
        <dbReference type="Proteomes" id="UP000694523"/>
    </source>
</evidence>
<dbReference type="SMART" id="SM00233">
    <property type="entry name" value="PH"/>
    <property type="match status" value="1"/>
</dbReference>
<feature type="region of interest" description="Disordered" evidence="4">
    <location>
        <begin position="794"/>
        <end position="921"/>
    </location>
</feature>
<feature type="compositionally biased region" description="Basic and acidic residues" evidence="4">
    <location>
        <begin position="630"/>
        <end position="645"/>
    </location>
</feature>
<evidence type="ECO:0000256" key="1">
    <source>
        <dbReference type="ARBA" id="ARBA00022553"/>
    </source>
</evidence>
<dbReference type="CDD" id="cd01204">
    <property type="entry name" value="PTB_IRS"/>
    <property type="match status" value="1"/>
</dbReference>
<dbReference type="InterPro" id="IPR039011">
    <property type="entry name" value="IRS"/>
</dbReference>
<dbReference type="GO" id="GO:0030159">
    <property type="term" value="F:signaling receptor complex adaptor activity"/>
    <property type="evidence" value="ECO:0007669"/>
    <property type="project" value="UniProtKB-ARBA"/>
</dbReference>
<feature type="compositionally biased region" description="Polar residues" evidence="4">
    <location>
        <begin position="830"/>
        <end position="845"/>
    </location>
</feature>
<dbReference type="PROSITE" id="PS51064">
    <property type="entry name" value="IRS_PTB"/>
    <property type="match status" value="1"/>
</dbReference>
<feature type="compositionally biased region" description="Polar residues" evidence="4">
    <location>
        <begin position="796"/>
        <end position="819"/>
    </location>
</feature>
<sequence length="982" mass="106919">MENQTAEQHSYEDVQKSGYLRKHKSMHRRFFVLRAASEHGPARLEYYENEKKFRSKSPVPKKVLSLDTCFNINKRADSKNKHMIVLYTRSESFAIAADSEEIQNEWYQAMLDLHNVLSCFSGKTPDDYGSSGECSSPSPIPTFKEVWQVKVWPKGLGHARNLVGIYRLCLTDKTVNFVKLNSDVASVVLQLMNVRRCGHSENFFFIEVGRSAITGPGEFWMQVDDSVVAQNMHETLLEAMKALSEEFRQRSKSQSVGTSCGTASNPISVPSRRHHPNLPPSQVGFSRRARTETPGSSTSTSPTSRYGFPRARTASIGPCKVHSNPAPSPAPSLSSSSGHGSECGLVGAAVGGMTICSYPRVSQRVSISGSPSDYGSSDEYGSSPGEHSLLVPSLSGHHGEGLSNYIVMGQREGLLHSHHRSKGRRILRRSSSRECEADHRLLGKRSSLPLASHERLTPHRKEEEEDEEEEYTFMSQCADRADAGEGKKRSEKSQGAMAARALDSGYMSMLPGVTPPVSLSLTMGTSEKGGDEYMAMTPNNSVSPPRHMQQPSTEGYMVMSPNSSSSTDFMESRAVSDYMNVSPVSSRSACSTPPSHPEQNQMQPKMFNSYFSLPRAYQHTLYTRFEDDLNKGDEKKDSKVVDHPSSKGAMGFSKRNKMTVGPAGGCQLSMSSSSFSSSSANGRHQKCGSSKSPKQLRSCRPLSGSDMLKANTLPRVKENLPPTVSQSVGEYVSIMFNEDKYDTLHEGAHHEHSLIHGTLRPVNQPLLCHSNLANLPRSFSAPLSVPAEYVTMDLGKSSTPPTPVRSTFNTPQGSPSSTPKVKHSAPSPLATESNFGYRTKVSTGSPIPATDKKSPERSSQFVRGDAQGRSSHHSDKYSSPPSHKPASSSTHFSEGSQAASHRHGQAPVAAPQASTSSAQQGLNYIDLDLAVKEKSPQAGPFNTGGSSSGPSLSTYASIDFCKSEELRAHQSSKKEGQGKSQT</sequence>
<dbReference type="GO" id="GO:0008286">
    <property type="term" value="P:insulin receptor signaling pathway"/>
    <property type="evidence" value="ECO:0007669"/>
    <property type="project" value="InterPro"/>
</dbReference>
<dbReference type="Pfam" id="PF00169">
    <property type="entry name" value="PH"/>
    <property type="match status" value="1"/>
</dbReference>
<feature type="compositionally biased region" description="Polar residues" evidence="4">
    <location>
        <begin position="890"/>
        <end position="899"/>
    </location>
</feature>
<feature type="region of interest" description="Disordered" evidence="4">
    <location>
        <begin position="670"/>
        <end position="706"/>
    </location>
</feature>
<feature type="compositionally biased region" description="Polar residues" evidence="4">
    <location>
        <begin position="252"/>
        <end position="268"/>
    </location>
</feature>
<dbReference type="InterPro" id="IPR001849">
    <property type="entry name" value="PH_domain"/>
</dbReference>
<dbReference type="PRINTS" id="PR00628">
    <property type="entry name" value="INSULINRSI"/>
</dbReference>
<evidence type="ECO:0000256" key="3">
    <source>
        <dbReference type="ARBA" id="ARBA00023224"/>
    </source>
</evidence>
<feature type="region of interest" description="Disordered" evidence="4">
    <location>
        <begin position="251"/>
        <end position="340"/>
    </location>
</feature>
<dbReference type="GO" id="GO:0009967">
    <property type="term" value="P:positive regulation of signal transduction"/>
    <property type="evidence" value="ECO:0007669"/>
    <property type="project" value="UniProtKB-ARBA"/>
</dbReference>
<keyword evidence="8" id="KW-1185">Reference proteome</keyword>
<dbReference type="FunFam" id="2.30.29.30:FF:000129">
    <property type="entry name" value="Insulin receptor substrate 1"/>
    <property type="match status" value="1"/>
</dbReference>
<feature type="domain" description="IRS-type PTB" evidence="6">
    <location>
        <begin position="143"/>
        <end position="247"/>
    </location>
</feature>
<feature type="region of interest" description="Disordered" evidence="4">
    <location>
        <begin position="630"/>
        <end position="656"/>
    </location>
</feature>
<dbReference type="PROSITE" id="PS50003">
    <property type="entry name" value="PH_DOMAIN"/>
    <property type="match status" value="1"/>
</dbReference>